<sequence length="308" mass="33371">MTREELRQQAQQQAQDNRQGTQPSQGTQPGTLGDRNPSTGNYQADLPNGGSQNVQNIGNRGGNRGRTLGNTFDPGNFNPTRDPNLSPGEPGTQPQELPIPSNAPLPDLNPSGPGRPKKINLFLNVEPSTGASTETAYKQVRQSLTSAIANGSLRVQRIGVARASTLYEILLFPSPTTKAILSAYDTARGFTNVVIAVNPVQDALRSLNFGLIDRGGIIVFSRILKDRVEGSTVVQDHPNEADFEAAAQLHARLISKQMYCLFLLYTSSGLRFFNEQFVGLRDRVDIDSPANSGTAVIKWVSKIASKPF</sequence>
<gene>
    <name evidence="2" type="ORF">ENR64_18985</name>
</gene>
<proteinExistence type="predicted"/>
<accession>A0A7C3PK36</accession>
<feature type="region of interest" description="Disordered" evidence="1">
    <location>
        <begin position="1"/>
        <end position="119"/>
    </location>
</feature>
<organism evidence="2">
    <name type="scientific">Oscillatoriales cyanobacterium SpSt-418</name>
    <dbReference type="NCBI Taxonomy" id="2282169"/>
    <lineage>
        <taxon>Bacteria</taxon>
        <taxon>Bacillati</taxon>
        <taxon>Cyanobacteriota</taxon>
        <taxon>Cyanophyceae</taxon>
        <taxon>Oscillatoriophycideae</taxon>
        <taxon>Oscillatoriales</taxon>
    </lineage>
</organism>
<comment type="caution">
    <text evidence="2">The sequence shown here is derived from an EMBL/GenBank/DDBJ whole genome shotgun (WGS) entry which is preliminary data.</text>
</comment>
<dbReference type="EMBL" id="DSRU01000275">
    <property type="protein sequence ID" value="HFM99796.1"/>
    <property type="molecule type" value="Genomic_DNA"/>
</dbReference>
<reference evidence="2" key="1">
    <citation type="journal article" date="2020" name="mSystems">
        <title>Genome- and Community-Level Interaction Insights into Carbon Utilization and Element Cycling Functions of Hydrothermarchaeota in Hydrothermal Sediment.</title>
        <authorList>
            <person name="Zhou Z."/>
            <person name="Liu Y."/>
            <person name="Xu W."/>
            <person name="Pan J."/>
            <person name="Luo Z.H."/>
            <person name="Li M."/>
        </authorList>
    </citation>
    <scope>NUCLEOTIDE SEQUENCE [LARGE SCALE GENOMIC DNA]</scope>
    <source>
        <strain evidence="2">SpSt-418</strain>
    </source>
</reference>
<feature type="compositionally biased region" description="Low complexity" evidence="1">
    <location>
        <begin position="8"/>
        <end position="33"/>
    </location>
</feature>
<dbReference type="AlphaFoldDB" id="A0A7C3PK36"/>
<evidence type="ECO:0000313" key="2">
    <source>
        <dbReference type="EMBL" id="HFM99796.1"/>
    </source>
</evidence>
<protein>
    <submittedName>
        <fullName evidence="2">Uncharacterized protein</fullName>
    </submittedName>
</protein>
<name>A0A7C3PK36_9CYAN</name>
<evidence type="ECO:0000256" key="1">
    <source>
        <dbReference type="SAM" id="MobiDB-lite"/>
    </source>
</evidence>